<accession>A0A8B8CSW8</accession>
<name>A0A8B8CSW8_CRAVI</name>
<evidence type="ECO:0000313" key="3">
    <source>
        <dbReference type="Proteomes" id="UP000694844"/>
    </source>
</evidence>
<feature type="signal peptide" evidence="2">
    <location>
        <begin position="1"/>
        <end position="25"/>
    </location>
</feature>
<evidence type="ECO:0000256" key="1">
    <source>
        <dbReference type="SAM" id="MobiDB-lite"/>
    </source>
</evidence>
<dbReference type="Gene3D" id="2.10.25.10">
    <property type="entry name" value="Laminin"/>
    <property type="match status" value="1"/>
</dbReference>
<keyword evidence="3" id="KW-1185">Reference proteome</keyword>
<organism evidence="3 4">
    <name type="scientific">Crassostrea virginica</name>
    <name type="common">Eastern oyster</name>
    <dbReference type="NCBI Taxonomy" id="6565"/>
    <lineage>
        <taxon>Eukaryota</taxon>
        <taxon>Metazoa</taxon>
        <taxon>Spiralia</taxon>
        <taxon>Lophotrochozoa</taxon>
        <taxon>Mollusca</taxon>
        <taxon>Bivalvia</taxon>
        <taxon>Autobranchia</taxon>
        <taxon>Pteriomorphia</taxon>
        <taxon>Ostreida</taxon>
        <taxon>Ostreoidea</taxon>
        <taxon>Ostreidae</taxon>
        <taxon>Crassostrea</taxon>
    </lineage>
</organism>
<gene>
    <name evidence="4" type="primary">LOC111121351</name>
</gene>
<sequence>MESKALGVCLVLAVLIVTNIPTSEGKWCTKQAVRYGSERYCSKHSWWNWFCLSYGYRRTQSTYTRSECCTGYQGTDCATPICHAGCVKGFLCSAPDVCSPDPNARTTKAPTPRPTTKAPTPRPTTKAPTPQPTTKAPTPQPTTKAPTPQPTTKAPTPQPTTKAPTPQPTTKAPVDSPTTKAKPTKKPTDKPTPKVQTAKPTQAPPNDKTENPNKGGKNKS</sequence>
<dbReference type="RefSeq" id="XP_022318294.1">
    <property type="nucleotide sequence ID" value="XM_022462586.1"/>
</dbReference>
<proteinExistence type="predicted"/>
<keyword evidence="2" id="KW-0732">Signal</keyword>
<feature type="chain" id="PRO_5034496627" evidence="2">
    <location>
        <begin position="26"/>
        <end position="220"/>
    </location>
</feature>
<dbReference type="Proteomes" id="UP000694844">
    <property type="component" value="Chromosome 2"/>
</dbReference>
<protein>
    <submittedName>
        <fullName evidence="4">Extensin-like</fullName>
    </submittedName>
</protein>
<dbReference type="KEGG" id="cvn:111121351"/>
<dbReference type="GeneID" id="111121351"/>
<dbReference type="PRINTS" id="PR01217">
    <property type="entry name" value="PRICHEXTENSN"/>
</dbReference>
<dbReference type="AlphaFoldDB" id="A0A8B8CSW8"/>
<feature type="compositionally biased region" description="Low complexity" evidence="1">
    <location>
        <begin position="104"/>
        <end position="181"/>
    </location>
</feature>
<feature type="region of interest" description="Disordered" evidence="1">
    <location>
        <begin position="103"/>
        <end position="220"/>
    </location>
</feature>
<reference evidence="4" key="1">
    <citation type="submission" date="2025-08" db="UniProtKB">
        <authorList>
            <consortium name="RefSeq"/>
        </authorList>
    </citation>
    <scope>IDENTIFICATION</scope>
    <source>
        <tissue evidence="4">Whole sample</tissue>
    </source>
</reference>
<evidence type="ECO:0000313" key="4">
    <source>
        <dbReference type="RefSeq" id="XP_022318294.1"/>
    </source>
</evidence>
<evidence type="ECO:0000256" key="2">
    <source>
        <dbReference type="SAM" id="SignalP"/>
    </source>
</evidence>
<dbReference type="OrthoDB" id="6063061at2759"/>